<dbReference type="EMBL" id="JACJVN010000018">
    <property type="protein sequence ID" value="MBB6676540.1"/>
    <property type="molecule type" value="Genomic_DNA"/>
</dbReference>
<dbReference type="InterPro" id="IPR006710">
    <property type="entry name" value="Glyco_hydro_43"/>
</dbReference>
<accession>A0A841TBB4</accession>
<evidence type="ECO:0000259" key="4">
    <source>
        <dbReference type="Pfam" id="PF03422"/>
    </source>
</evidence>
<dbReference type="GO" id="GO:0030246">
    <property type="term" value="F:carbohydrate binding"/>
    <property type="evidence" value="ECO:0007669"/>
    <property type="project" value="InterPro"/>
</dbReference>
<proteinExistence type="inferred from homology"/>
<keyword evidence="2 5" id="KW-0378">Hydrolase</keyword>
<dbReference type="Gene3D" id="2.60.120.260">
    <property type="entry name" value="Galactose-binding domain-like"/>
    <property type="match status" value="1"/>
</dbReference>
<gene>
    <name evidence="5" type="ORF">H4Q31_04270</name>
</gene>
<comment type="caution">
    <text evidence="5">The sequence shown here is derived from an EMBL/GenBank/DDBJ whole genome shotgun (WGS) entry which is preliminary data.</text>
</comment>
<organism evidence="5 6">
    <name type="scientific">Cohnella lubricantis</name>
    <dbReference type="NCBI Taxonomy" id="2163172"/>
    <lineage>
        <taxon>Bacteria</taxon>
        <taxon>Bacillati</taxon>
        <taxon>Bacillota</taxon>
        <taxon>Bacilli</taxon>
        <taxon>Bacillales</taxon>
        <taxon>Paenibacillaceae</taxon>
        <taxon>Cohnella</taxon>
    </lineage>
</organism>
<evidence type="ECO:0000313" key="6">
    <source>
        <dbReference type="Proteomes" id="UP000574133"/>
    </source>
</evidence>
<sequence length="771" mass="84425">MYSDNDPVYQNPMTLPEEWEDYGIGDPYILRYDGMYYLYCSTKDNRPGVKGWSSQDLVHWTYEGLVTEDPITTSAYAPEVVYWNGYFYMYTSPAGNGHYVLRSDKPTGPFEVKTGNFGLSIDGSVFIDDDGQWYFTHAGTEGIVIHPMTDPYTMGTGARTLGAAFLGGWTEGSTIIKRGGKYYLTYTGNHVFSKGYRVNYAVSDESPLGEYRVPANNPILIHTEDNFFGLGHSSTFLGPDLDSYYIVYHNLAGRSAEGPPVRHMNIDRLVFSGGRMDVLGPTNTPQPAPKQPEFHSRLTDSEAMKDWQSSAGTDGSKLLVSNAKSEASFTSEYNFRLRSAPSDGSAWIKLLFAYQDSDNYGAVRLDPASGKLTVAQVSQGQENELGSVELDVSFDYTKLHTVRVENDGSQLHVFFDNMQKLDLTAPFAAQGSIGYAALNADPEYSYTAFSNDAGGSSDAEAYKTLPGTIEAVHYMKGDGRGYSVDAVNGPAIQAEEDGSRSVTLSGKGDWLSYKIHAAEAGTYGIYLTVNPLEGDTEVEVSGAGAKGSFAVKPLDEEGWQDLKLGTIQLEAGYHTLTVKLKKGTLQFSRIGLYRSETADAPNVLQDVDSDDMSGMFYSAPGGFQGSGTEDDRLFAGNTDWDDYEVSVNVGIPQNIAGEASVLVRTTNESAYPSQVADSFMGYSITLSDGQVQLQKNNYDYMTVTSASIDTVPGQTVPMRIRLDGSRIQVFWNGGEEPVIDYTDPEAFFHGRVGLRSRLSAFTFTEMSVTSK</sequence>
<dbReference type="InterPro" id="IPR023296">
    <property type="entry name" value="Glyco_hydro_beta-prop_sf"/>
</dbReference>
<evidence type="ECO:0000256" key="1">
    <source>
        <dbReference type="ARBA" id="ARBA00009865"/>
    </source>
</evidence>
<dbReference type="InterPro" id="IPR005084">
    <property type="entry name" value="CBM6"/>
</dbReference>
<comment type="similarity">
    <text evidence="1">Belongs to the glycosyl hydrolase 43 family.</text>
</comment>
<dbReference type="Gene3D" id="2.60.120.560">
    <property type="entry name" value="Exo-inulinase, domain 1"/>
    <property type="match status" value="2"/>
</dbReference>
<dbReference type="PANTHER" id="PTHR42812">
    <property type="entry name" value="BETA-XYLOSIDASE"/>
    <property type="match status" value="1"/>
</dbReference>
<dbReference type="CDD" id="cd08991">
    <property type="entry name" value="GH43_HoAraf43-like"/>
    <property type="match status" value="1"/>
</dbReference>
<reference evidence="5 6" key="1">
    <citation type="submission" date="2020-08" db="EMBL/GenBank/DDBJ databases">
        <title>Cohnella phylogeny.</title>
        <authorList>
            <person name="Dunlap C."/>
        </authorList>
    </citation>
    <scope>NUCLEOTIDE SEQUENCE [LARGE SCALE GENOMIC DNA]</scope>
    <source>
        <strain evidence="5 6">DSM 103658</strain>
    </source>
</reference>
<dbReference type="SUPFAM" id="SSF75005">
    <property type="entry name" value="Arabinanase/levansucrase/invertase"/>
    <property type="match status" value="1"/>
</dbReference>
<dbReference type="GO" id="GO:0004553">
    <property type="term" value="F:hydrolase activity, hydrolyzing O-glycosyl compounds"/>
    <property type="evidence" value="ECO:0007669"/>
    <property type="project" value="InterPro"/>
</dbReference>
<keyword evidence="3" id="KW-0326">Glycosidase</keyword>
<name>A0A841TBB4_9BACL</name>
<keyword evidence="6" id="KW-1185">Reference proteome</keyword>
<dbReference type="Pfam" id="PF04616">
    <property type="entry name" value="Glyco_hydro_43"/>
    <property type="match status" value="1"/>
</dbReference>
<evidence type="ECO:0000313" key="5">
    <source>
        <dbReference type="EMBL" id="MBB6676540.1"/>
    </source>
</evidence>
<evidence type="ECO:0000256" key="3">
    <source>
        <dbReference type="ARBA" id="ARBA00023295"/>
    </source>
</evidence>
<dbReference type="Gene3D" id="2.115.10.20">
    <property type="entry name" value="Glycosyl hydrolase domain, family 43"/>
    <property type="match status" value="1"/>
</dbReference>
<dbReference type="InterPro" id="IPR051795">
    <property type="entry name" value="Glycosyl_Hydrlase_43"/>
</dbReference>
<dbReference type="SUPFAM" id="SSF49785">
    <property type="entry name" value="Galactose-binding domain-like"/>
    <property type="match status" value="1"/>
</dbReference>
<dbReference type="PANTHER" id="PTHR42812:SF5">
    <property type="entry name" value="ENDO-ARABINASE"/>
    <property type="match status" value="1"/>
</dbReference>
<dbReference type="AlphaFoldDB" id="A0A841TBB4"/>
<evidence type="ECO:0000256" key="2">
    <source>
        <dbReference type="ARBA" id="ARBA00022801"/>
    </source>
</evidence>
<feature type="domain" description="CBM6" evidence="4">
    <location>
        <begin position="484"/>
        <end position="584"/>
    </location>
</feature>
<dbReference type="Proteomes" id="UP000574133">
    <property type="component" value="Unassembled WGS sequence"/>
</dbReference>
<dbReference type="Pfam" id="PF03422">
    <property type="entry name" value="CBM_6"/>
    <property type="match status" value="1"/>
</dbReference>
<protein>
    <submittedName>
        <fullName evidence="5">Family 43 glycosylhydrolase</fullName>
    </submittedName>
</protein>
<dbReference type="GO" id="GO:0005975">
    <property type="term" value="P:carbohydrate metabolic process"/>
    <property type="evidence" value="ECO:0007669"/>
    <property type="project" value="InterPro"/>
</dbReference>
<dbReference type="RefSeq" id="WP_185177830.1">
    <property type="nucleotide sequence ID" value="NZ_CBCSEP010000001.1"/>
</dbReference>
<dbReference type="InterPro" id="IPR008979">
    <property type="entry name" value="Galactose-bd-like_sf"/>
</dbReference>